<gene>
    <name evidence="2" type="ORF">CC1G_07417</name>
</gene>
<dbReference type="GeneID" id="6006944"/>
<dbReference type="EMBL" id="AACS02000003">
    <property type="protein sequence ID" value="EAU91382.2"/>
    <property type="molecule type" value="Genomic_DNA"/>
</dbReference>
<dbReference type="KEGG" id="cci:CC1G_07417"/>
<dbReference type="OrthoDB" id="2246127at2759"/>
<dbReference type="VEuPathDB" id="FungiDB:CC1G_07417"/>
<comment type="caution">
    <text evidence="2">The sequence shown here is derived from an EMBL/GenBank/DDBJ whole genome shotgun (WGS) entry which is preliminary data.</text>
</comment>
<evidence type="ECO:0000256" key="1">
    <source>
        <dbReference type="SAM" id="MobiDB-lite"/>
    </source>
</evidence>
<feature type="compositionally biased region" description="Basic and acidic residues" evidence="1">
    <location>
        <begin position="21"/>
        <end position="34"/>
    </location>
</feature>
<feature type="compositionally biased region" description="Basic and acidic residues" evidence="1">
    <location>
        <begin position="41"/>
        <end position="68"/>
    </location>
</feature>
<sequence length="83" mass="8986">MDRKAKHDEFAATLQITGPAKRADTAAKRKETTARKSAAKALREQAKKTVADKHSPVVDEPLEERSGPGDEGPEGEGMDVDKE</sequence>
<proteinExistence type="predicted"/>
<dbReference type="HOGENOM" id="CLU_2542491_0_0_1"/>
<protein>
    <submittedName>
        <fullName evidence="2">Uncharacterized protein</fullName>
    </submittedName>
</protein>
<feature type="compositionally biased region" description="Basic and acidic residues" evidence="1">
    <location>
        <begin position="1"/>
        <end position="10"/>
    </location>
</feature>
<dbReference type="InParanoid" id="A8N6P6"/>
<dbReference type="RefSeq" id="XP_001830502.2">
    <property type="nucleotide sequence ID" value="XM_001830450.2"/>
</dbReference>
<dbReference type="AlphaFoldDB" id="A8N6P6"/>
<accession>A8N6P6</accession>
<feature type="compositionally biased region" description="Acidic residues" evidence="1">
    <location>
        <begin position="71"/>
        <end position="83"/>
    </location>
</feature>
<dbReference type="Proteomes" id="UP000001861">
    <property type="component" value="Unassembled WGS sequence"/>
</dbReference>
<organism evidence="2 3">
    <name type="scientific">Coprinopsis cinerea (strain Okayama-7 / 130 / ATCC MYA-4618 / FGSC 9003)</name>
    <name type="common">Inky cap fungus</name>
    <name type="synonym">Hormographiella aspergillata</name>
    <dbReference type="NCBI Taxonomy" id="240176"/>
    <lineage>
        <taxon>Eukaryota</taxon>
        <taxon>Fungi</taxon>
        <taxon>Dikarya</taxon>
        <taxon>Basidiomycota</taxon>
        <taxon>Agaricomycotina</taxon>
        <taxon>Agaricomycetes</taxon>
        <taxon>Agaricomycetidae</taxon>
        <taxon>Agaricales</taxon>
        <taxon>Agaricineae</taxon>
        <taxon>Psathyrellaceae</taxon>
        <taxon>Coprinopsis</taxon>
    </lineage>
</organism>
<keyword evidence="3" id="KW-1185">Reference proteome</keyword>
<name>A8N6P6_COPC7</name>
<evidence type="ECO:0000313" key="3">
    <source>
        <dbReference type="Proteomes" id="UP000001861"/>
    </source>
</evidence>
<evidence type="ECO:0000313" key="2">
    <source>
        <dbReference type="EMBL" id="EAU91382.2"/>
    </source>
</evidence>
<feature type="region of interest" description="Disordered" evidence="1">
    <location>
        <begin position="1"/>
        <end position="83"/>
    </location>
</feature>
<reference evidence="2 3" key="1">
    <citation type="journal article" date="2010" name="Proc. Natl. Acad. Sci. U.S.A.">
        <title>Insights into evolution of multicellular fungi from the assembled chromosomes of the mushroom Coprinopsis cinerea (Coprinus cinereus).</title>
        <authorList>
            <person name="Stajich J.E."/>
            <person name="Wilke S.K."/>
            <person name="Ahren D."/>
            <person name="Au C.H."/>
            <person name="Birren B.W."/>
            <person name="Borodovsky M."/>
            <person name="Burns C."/>
            <person name="Canback B."/>
            <person name="Casselton L.A."/>
            <person name="Cheng C.K."/>
            <person name="Deng J."/>
            <person name="Dietrich F.S."/>
            <person name="Fargo D.C."/>
            <person name="Farman M.L."/>
            <person name="Gathman A.C."/>
            <person name="Goldberg J."/>
            <person name="Guigo R."/>
            <person name="Hoegger P.J."/>
            <person name="Hooker J.B."/>
            <person name="Huggins A."/>
            <person name="James T.Y."/>
            <person name="Kamada T."/>
            <person name="Kilaru S."/>
            <person name="Kodira C."/>
            <person name="Kues U."/>
            <person name="Kupfer D."/>
            <person name="Kwan H.S."/>
            <person name="Lomsadze A."/>
            <person name="Li W."/>
            <person name="Lilly W.W."/>
            <person name="Ma L.J."/>
            <person name="Mackey A.J."/>
            <person name="Manning G."/>
            <person name="Martin F."/>
            <person name="Muraguchi H."/>
            <person name="Natvig D.O."/>
            <person name="Palmerini H."/>
            <person name="Ramesh M.A."/>
            <person name="Rehmeyer C.J."/>
            <person name="Roe B.A."/>
            <person name="Shenoy N."/>
            <person name="Stanke M."/>
            <person name="Ter-Hovhannisyan V."/>
            <person name="Tunlid A."/>
            <person name="Velagapudi R."/>
            <person name="Vision T.J."/>
            <person name="Zeng Q."/>
            <person name="Zolan M.E."/>
            <person name="Pukkila P.J."/>
        </authorList>
    </citation>
    <scope>NUCLEOTIDE SEQUENCE [LARGE SCALE GENOMIC DNA]</scope>
    <source>
        <strain evidence="3">Okayama-7 / 130 / ATCC MYA-4618 / FGSC 9003</strain>
    </source>
</reference>